<reference evidence="8" key="1">
    <citation type="submission" date="2021-02" db="EMBL/GenBank/DDBJ databases">
        <authorList>
            <person name="Nowell W R."/>
        </authorList>
    </citation>
    <scope>NUCLEOTIDE SEQUENCE</scope>
</reference>
<sequence>RLILLGYISFFIGICGIFGNIITIIVLCSKTMRTTSTNIYLTALSTSNIFYLLIFIPKQSLKYILGYKMYLNDEPFPYENIIDQIPITAISNTILLSLIFLTVAVSIDRLIFIKFPLKAASVCTRRNTVIIIFFIYLFSIIYCIPYWLEQYYDKTDKICKYTILGTKIYTYIHFYIYIPVVNLIPFITLCAINCIIIKSLIEMNRKKLSLGAKKASENHITTMLVTVIIVFVLCQMPMLTLNIWTAINLSATTTKRFNILNAFAYLLTVVQSSTNFLLFCYFGQKFRNTLIRLFDSRAHKKFQQQSTFDKRTRVTELHPASPLVKMTPIQQQPLQIEQQHIRIIENFDETNPLLIFIEILRRLKCKMNLTDETSEHLNNNVKVLNDRIEDICYITESQGAMIKTNQQLIDLLSNFQHQQQTSTSVIEKLVTTIDKLHTKYDQQLAFDVTNQSLSPIFSSQPIQQSQPSSIPPLNTSSSQKSYFLENNLSENPIHIDAFVPSTNVRLEASRIAEGQTMARLEKPC</sequence>
<dbReference type="GO" id="GO:0016020">
    <property type="term" value="C:membrane"/>
    <property type="evidence" value="ECO:0007669"/>
    <property type="project" value="UniProtKB-SubCell"/>
</dbReference>
<evidence type="ECO:0000256" key="3">
    <source>
        <dbReference type="ARBA" id="ARBA00022989"/>
    </source>
</evidence>
<dbReference type="InterPro" id="IPR052954">
    <property type="entry name" value="GPCR-Ligand_Int"/>
</dbReference>
<dbReference type="Proteomes" id="UP000677228">
    <property type="component" value="Unassembled WGS sequence"/>
</dbReference>
<evidence type="ECO:0000256" key="2">
    <source>
        <dbReference type="ARBA" id="ARBA00022692"/>
    </source>
</evidence>
<comment type="caution">
    <text evidence="8">The sequence shown here is derived from an EMBL/GenBank/DDBJ whole genome shotgun (WGS) entry which is preliminary data.</text>
</comment>
<dbReference type="Gene3D" id="1.20.1070.10">
    <property type="entry name" value="Rhodopsin 7-helix transmembrane proteins"/>
    <property type="match status" value="1"/>
</dbReference>
<evidence type="ECO:0000313" key="8">
    <source>
        <dbReference type="EMBL" id="CAF3627622.1"/>
    </source>
</evidence>
<dbReference type="EMBL" id="CAJNOK010002054">
    <property type="protein sequence ID" value="CAF0842696.1"/>
    <property type="molecule type" value="Genomic_DNA"/>
</dbReference>
<dbReference type="AlphaFoldDB" id="A0A8S2HDH8"/>
<evidence type="ECO:0000313" key="7">
    <source>
        <dbReference type="EMBL" id="CAF0842696.1"/>
    </source>
</evidence>
<keyword evidence="4 5" id="KW-0472">Membrane</keyword>
<feature type="transmembrane region" description="Helical" evidence="5">
    <location>
        <begin position="222"/>
        <end position="247"/>
    </location>
</feature>
<feature type="domain" description="G-protein coupled receptors family 1 profile" evidence="6">
    <location>
        <begin position="19"/>
        <end position="279"/>
    </location>
</feature>
<dbReference type="Pfam" id="PF00001">
    <property type="entry name" value="7tm_1"/>
    <property type="match status" value="1"/>
</dbReference>
<evidence type="ECO:0000256" key="1">
    <source>
        <dbReference type="ARBA" id="ARBA00004370"/>
    </source>
</evidence>
<dbReference type="CDD" id="cd14978">
    <property type="entry name" value="7tmA_FMRFamide_R-like"/>
    <property type="match status" value="1"/>
</dbReference>
<dbReference type="EMBL" id="CAJOBA010002053">
    <property type="protein sequence ID" value="CAF3627622.1"/>
    <property type="molecule type" value="Genomic_DNA"/>
</dbReference>
<evidence type="ECO:0000259" key="6">
    <source>
        <dbReference type="PROSITE" id="PS50262"/>
    </source>
</evidence>
<feature type="transmembrane region" description="Helical" evidence="5">
    <location>
        <begin position="39"/>
        <end position="56"/>
    </location>
</feature>
<feature type="transmembrane region" description="Helical" evidence="5">
    <location>
        <begin position="128"/>
        <end position="148"/>
    </location>
</feature>
<feature type="transmembrane region" description="Helical" evidence="5">
    <location>
        <begin position="85"/>
        <end position="107"/>
    </location>
</feature>
<dbReference type="PRINTS" id="PR00237">
    <property type="entry name" value="GPCRRHODOPSN"/>
</dbReference>
<dbReference type="PROSITE" id="PS50262">
    <property type="entry name" value="G_PROTEIN_RECEP_F1_2"/>
    <property type="match status" value="1"/>
</dbReference>
<gene>
    <name evidence="7" type="ORF">OVA965_LOCUS6726</name>
    <name evidence="8" type="ORF">TMI583_LOCUS6719</name>
</gene>
<dbReference type="Proteomes" id="UP000682733">
    <property type="component" value="Unassembled WGS sequence"/>
</dbReference>
<organism evidence="8 9">
    <name type="scientific">Didymodactylos carnosus</name>
    <dbReference type="NCBI Taxonomy" id="1234261"/>
    <lineage>
        <taxon>Eukaryota</taxon>
        <taxon>Metazoa</taxon>
        <taxon>Spiralia</taxon>
        <taxon>Gnathifera</taxon>
        <taxon>Rotifera</taxon>
        <taxon>Eurotatoria</taxon>
        <taxon>Bdelloidea</taxon>
        <taxon>Philodinida</taxon>
        <taxon>Philodinidae</taxon>
        <taxon>Didymodactylos</taxon>
    </lineage>
</organism>
<feature type="non-terminal residue" evidence="8">
    <location>
        <position position="1"/>
    </location>
</feature>
<dbReference type="PANTHER" id="PTHR46641:SF2">
    <property type="entry name" value="FMRFAMIDE RECEPTOR"/>
    <property type="match status" value="1"/>
</dbReference>
<accession>A0A8S2HDH8</accession>
<feature type="transmembrane region" description="Helical" evidence="5">
    <location>
        <begin position="259"/>
        <end position="282"/>
    </location>
</feature>
<feature type="transmembrane region" description="Helical" evidence="5">
    <location>
        <begin position="6"/>
        <end position="27"/>
    </location>
</feature>
<proteinExistence type="predicted"/>
<dbReference type="InterPro" id="IPR000276">
    <property type="entry name" value="GPCR_Rhodpsn"/>
</dbReference>
<evidence type="ECO:0000256" key="4">
    <source>
        <dbReference type="ARBA" id="ARBA00023136"/>
    </source>
</evidence>
<keyword evidence="2 5" id="KW-0812">Transmembrane</keyword>
<protein>
    <recommendedName>
        <fullName evidence="6">G-protein coupled receptors family 1 profile domain-containing protein</fullName>
    </recommendedName>
</protein>
<dbReference type="PANTHER" id="PTHR46641">
    <property type="entry name" value="FMRFAMIDE RECEPTOR-RELATED"/>
    <property type="match status" value="1"/>
</dbReference>
<dbReference type="GO" id="GO:0004930">
    <property type="term" value="F:G protein-coupled receptor activity"/>
    <property type="evidence" value="ECO:0007669"/>
    <property type="project" value="InterPro"/>
</dbReference>
<feature type="transmembrane region" description="Helical" evidence="5">
    <location>
        <begin position="174"/>
        <end position="201"/>
    </location>
</feature>
<keyword evidence="3 5" id="KW-1133">Transmembrane helix</keyword>
<name>A0A8S2HDH8_9BILA</name>
<comment type="subcellular location">
    <subcellularLocation>
        <location evidence="1">Membrane</location>
    </subcellularLocation>
</comment>
<dbReference type="SUPFAM" id="SSF81321">
    <property type="entry name" value="Family A G protein-coupled receptor-like"/>
    <property type="match status" value="1"/>
</dbReference>
<evidence type="ECO:0000256" key="5">
    <source>
        <dbReference type="SAM" id="Phobius"/>
    </source>
</evidence>
<evidence type="ECO:0000313" key="9">
    <source>
        <dbReference type="Proteomes" id="UP000682733"/>
    </source>
</evidence>
<dbReference type="InterPro" id="IPR017452">
    <property type="entry name" value="GPCR_Rhodpsn_7TM"/>
</dbReference>